<keyword evidence="3" id="KW-1185">Reference proteome</keyword>
<evidence type="ECO:0000256" key="1">
    <source>
        <dbReference type="SAM" id="SignalP"/>
    </source>
</evidence>
<dbReference type="InParanoid" id="A0A6G9IBD0"/>
<dbReference type="Proteomes" id="UP000501168">
    <property type="component" value="Chromosome"/>
</dbReference>
<evidence type="ECO:0000313" key="3">
    <source>
        <dbReference type="Proteomes" id="UP000501168"/>
    </source>
</evidence>
<evidence type="ECO:0000313" key="2">
    <source>
        <dbReference type="EMBL" id="QIQ20890.1"/>
    </source>
</evidence>
<keyword evidence="1" id="KW-0732">Signal</keyword>
<proteinExistence type="predicted"/>
<gene>
    <name evidence="2" type="ORF">IPMB12_03850</name>
</gene>
<feature type="chain" id="PRO_5026062333" evidence="1">
    <location>
        <begin position="18"/>
        <end position="127"/>
    </location>
</feature>
<name>A0A6G9IBD0_9GAMM</name>
<organism evidence="2 3">
    <name type="scientific">Zophobihabitans entericus</name>
    <dbReference type="NCBI Taxonomy" id="1635327"/>
    <lineage>
        <taxon>Bacteria</taxon>
        <taxon>Pseudomonadati</taxon>
        <taxon>Pseudomonadota</taxon>
        <taxon>Gammaproteobacteria</taxon>
        <taxon>Orbales</taxon>
        <taxon>Orbaceae</taxon>
        <taxon>Zophobihabitans</taxon>
    </lineage>
</organism>
<dbReference type="KEGG" id="orb:IPMB12_03850"/>
<protein>
    <submittedName>
        <fullName evidence="2">Uncharacterized protein</fullName>
    </submittedName>
</protein>
<reference evidence="2 3" key="1">
    <citation type="submission" date="2020-03" db="EMBL/GenBank/DDBJ databases">
        <title>Complete genome sequence of Orbus sp. IPMB12 (BCRC 80908).</title>
        <authorList>
            <person name="Lo W.-S."/>
            <person name="Chang T.-H."/>
            <person name="Kuo C.-H."/>
        </authorList>
    </citation>
    <scope>NUCLEOTIDE SEQUENCE [LARGE SCALE GENOMIC DNA]</scope>
    <source>
        <strain evidence="2 3">IPMB12</strain>
    </source>
</reference>
<accession>A0A6G9IBD0</accession>
<dbReference type="EMBL" id="CP050253">
    <property type="protein sequence ID" value="QIQ20890.1"/>
    <property type="molecule type" value="Genomic_DNA"/>
</dbReference>
<feature type="signal peptide" evidence="1">
    <location>
        <begin position="1"/>
        <end position="17"/>
    </location>
</feature>
<sequence>MKYFPLVILLFPLYLTASQPTYSQMDEGNETIHGLKFINEKAVQFMDQYNLKNNTSWVTSEPNAKIVVPKCTVPLQAKWFRLAGHPVNRFWYIQISCDKTVDENYKDWQVKIPTTRPTQVFYQNKDK</sequence>
<dbReference type="RefSeq" id="WP_166915124.1">
    <property type="nucleotide sequence ID" value="NZ_CP050253.1"/>
</dbReference>
<dbReference type="AlphaFoldDB" id="A0A6G9IBD0"/>